<evidence type="ECO:0000256" key="13">
    <source>
        <dbReference type="ARBA" id="ARBA00037847"/>
    </source>
</evidence>
<accession>A0A811NR08</accession>
<evidence type="ECO:0000256" key="15">
    <source>
        <dbReference type="SAM" id="SignalP"/>
    </source>
</evidence>
<keyword evidence="10 14" id="KW-0472">Membrane</keyword>
<gene>
    <name evidence="17" type="ORF">NCGR_LOCUS19438</name>
</gene>
<dbReference type="Gene3D" id="3.80.10.10">
    <property type="entry name" value="Ribonuclease Inhibitor"/>
    <property type="match status" value="1"/>
</dbReference>
<comment type="caution">
    <text evidence="17">The sequence shown here is derived from an EMBL/GenBank/DDBJ whole genome shotgun (WGS) entry which is preliminary data.</text>
</comment>
<feature type="signal peptide" evidence="15">
    <location>
        <begin position="1"/>
        <end position="21"/>
    </location>
</feature>
<keyword evidence="12" id="KW-0325">Glycoprotein</keyword>
<dbReference type="Pfam" id="PF08263">
    <property type="entry name" value="LRRNT_2"/>
    <property type="match status" value="1"/>
</dbReference>
<keyword evidence="6 14" id="KW-0812">Transmembrane</keyword>
<evidence type="ECO:0000256" key="6">
    <source>
        <dbReference type="ARBA" id="ARBA00022692"/>
    </source>
</evidence>
<dbReference type="InterPro" id="IPR013210">
    <property type="entry name" value="LRR_N_plant-typ"/>
</dbReference>
<dbReference type="SUPFAM" id="SSF52058">
    <property type="entry name" value="L domain-like"/>
    <property type="match status" value="1"/>
</dbReference>
<dbReference type="InterPro" id="IPR001611">
    <property type="entry name" value="Leu-rich_rpt"/>
</dbReference>
<sequence>MMMNLIIIWILLLSGLSSCSGTASDVLCLQTLKQSLFDSNGALSSWEFNSSGTVGYICQFNGVECWHPSESRVLFLNLGNMGLEGSFPQGVQNCSSMTLLDLSNNSLSGPLPGDIARQLPFITSLNLSHNSFSGGEIPSGVGNLSYLVQLSLEHNRFTGRLPETMGDRLARLTLLNVADNSLSGPIPGSLQKFSPENFAGNDGLCGAPLGKCKRRFHVRIHLRLRRVNDASSVGGAVGFVVGFVVAFYFPQWFLFCGSLRRYIFPVCA</sequence>
<feature type="chain" id="PRO_5032544031" description="Leucine-rich repeat-containing N-terminal plant-type domain-containing protein" evidence="15">
    <location>
        <begin position="22"/>
        <end position="268"/>
    </location>
</feature>
<evidence type="ECO:0000256" key="12">
    <source>
        <dbReference type="ARBA" id="ARBA00023180"/>
    </source>
</evidence>
<name>A0A811NR08_9POAL</name>
<evidence type="ECO:0000313" key="18">
    <source>
        <dbReference type="Proteomes" id="UP000604825"/>
    </source>
</evidence>
<feature type="transmembrane region" description="Helical" evidence="14">
    <location>
        <begin position="233"/>
        <end position="255"/>
    </location>
</feature>
<dbReference type="GO" id="GO:0005886">
    <property type="term" value="C:plasma membrane"/>
    <property type="evidence" value="ECO:0007669"/>
    <property type="project" value="UniProtKB-SubCell"/>
</dbReference>
<dbReference type="Proteomes" id="UP000604825">
    <property type="component" value="Unassembled WGS sequence"/>
</dbReference>
<evidence type="ECO:0000256" key="14">
    <source>
        <dbReference type="SAM" id="Phobius"/>
    </source>
</evidence>
<evidence type="ECO:0000256" key="3">
    <source>
        <dbReference type="ARBA" id="ARBA00009592"/>
    </source>
</evidence>
<keyword evidence="11" id="KW-0675">Receptor</keyword>
<evidence type="ECO:0000313" key="17">
    <source>
        <dbReference type="EMBL" id="CAD6228792.1"/>
    </source>
</evidence>
<keyword evidence="9 14" id="KW-1133">Transmembrane helix</keyword>
<dbReference type="FunFam" id="3.80.10.10:FF:000400">
    <property type="entry name" value="Nuclear pore complex protein NUP107"/>
    <property type="match status" value="1"/>
</dbReference>
<feature type="domain" description="Leucine-rich repeat-containing N-terminal plant-type" evidence="16">
    <location>
        <begin position="24"/>
        <end position="66"/>
    </location>
</feature>
<evidence type="ECO:0000259" key="16">
    <source>
        <dbReference type="Pfam" id="PF08263"/>
    </source>
</evidence>
<evidence type="ECO:0000256" key="10">
    <source>
        <dbReference type="ARBA" id="ARBA00023136"/>
    </source>
</evidence>
<dbReference type="PANTHER" id="PTHR27004:SF468">
    <property type="entry name" value="OS01G0891601 PROTEIN"/>
    <property type="match status" value="1"/>
</dbReference>
<dbReference type="InterPro" id="IPR032675">
    <property type="entry name" value="LRR_dom_sf"/>
</dbReference>
<keyword evidence="8" id="KW-0677">Repeat</keyword>
<dbReference type="EMBL" id="CAJGYO010000005">
    <property type="protein sequence ID" value="CAD6228792.1"/>
    <property type="molecule type" value="Genomic_DNA"/>
</dbReference>
<evidence type="ECO:0000256" key="9">
    <source>
        <dbReference type="ARBA" id="ARBA00022989"/>
    </source>
</evidence>
<proteinExistence type="inferred from homology"/>
<dbReference type="PANTHER" id="PTHR27004">
    <property type="entry name" value="RECEPTOR-LIKE PROTEIN 12 ISOFORM X1"/>
    <property type="match status" value="1"/>
</dbReference>
<evidence type="ECO:0000256" key="7">
    <source>
        <dbReference type="ARBA" id="ARBA00022729"/>
    </source>
</evidence>
<evidence type="ECO:0000256" key="5">
    <source>
        <dbReference type="ARBA" id="ARBA00022614"/>
    </source>
</evidence>
<evidence type="ECO:0000256" key="2">
    <source>
        <dbReference type="ARBA" id="ARBA00004479"/>
    </source>
</evidence>
<protein>
    <recommendedName>
        <fullName evidence="16">Leucine-rich repeat-containing N-terminal plant-type domain-containing protein</fullName>
    </recommendedName>
</protein>
<evidence type="ECO:0000256" key="4">
    <source>
        <dbReference type="ARBA" id="ARBA00022475"/>
    </source>
</evidence>
<evidence type="ECO:0000256" key="1">
    <source>
        <dbReference type="ARBA" id="ARBA00004236"/>
    </source>
</evidence>
<organism evidence="17 18">
    <name type="scientific">Miscanthus lutarioriparius</name>
    <dbReference type="NCBI Taxonomy" id="422564"/>
    <lineage>
        <taxon>Eukaryota</taxon>
        <taxon>Viridiplantae</taxon>
        <taxon>Streptophyta</taxon>
        <taxon>Embryophyta</taxon>
        <taxon>Tracheophyta</taxon>
        <taxon>Spermatophyta</taxon>
        <taxon>Magnoliopsida</taxon>
        <taxon>Liliopsida</taxon>
        <taxon>Poales</taxon>
        <taxon>Poaceae</taxon>
        <taxon>PACMAD clade</taxon>
        <taxon>Panicoideae</taxon>
        <taxon>Andropogonodae</taxon>
        <taxon>Andropogoneae</taxon>
        <taxon>Saccharinae</taxon>
        <taxon>Miscanthus</taxon>
    </lineage>
</organism>
<reference evidence="17" key="1">
    <citation type="submission" date="2020-10" db="EMBL/GenBank/DDBJ databases">
        <authorList>
            <person name="Han B."/>
            <person name="Lu T."/>
            <person name="Zhao Q."/>
            <person name="Huang X."/>
            <person name="Zhao Y."/>
        </authorList>
    </citation>
    <scope>NUCLEOTIDE SEQUENCE</scope>
</reference>
<dbReference type="Pfam" id="PF00560">
    <property type="entry name" value="LRR_1"/>
    <property type="match status" value="4"/>
</dbReference>
<keyword evidence="4" id="KW-1003">Cell membrane</keyword>
<comment type="similarity">
    <text evidence="3">Belongs to the RLP family.</text>
</comment>
<keyword evidence="7 15" id="KW-0732">Signal</keyword>
<keyword evidence="5" id="KW-0433">Leucine-rich repeat</keyword>
<dbReference type="AlphaFoldDB" id="A0A811NR08"/>
<evidence type="ECO:0000256" key="8">
    <source>
        <dbReference type="ARBA" id="ARBA00022737"/>
    </source>
</evidence>
<keyword evidence="18" id="KW-1185">Reference proteome</keyword>
<evidence type="ECO:0000256" key="11">
    <source>
        <dbReference type="ARBA" id="ARBA00023170"/>
    </source>
</evidence>
<comment type="subcellular location">
    <subcellularLocation>
        <location evidence="1">Cell membrane</location>
    </subcellularLocation>
    <subcellularLocation>
        <location evidence="13">Endomembrane system</location>
        <topology evidence="13">Single-pass membrane protein</topology>
    </subcellularLocation>
    <subcellularLocation>
        <location evidence="2">Membrane</location>
        <topology evidence="2">Single-pass type I membrane protein</topology>
    </subcellularLocation>
</comment>
<dbReference type="OrthoDB" id="651475at2759"/>